<evidence type="ECO:0000256" key="6">
    <source>
        <dbReference type="PIRSR" id="PIRSR000095-2"/>
    </source>
</evidence>
<comment type="similarity">
    <text evidence="1 4 7">Belongs to the short-chain dehydrogenases/reductases (SDR) family.</text>
</comment>
<dbReference type="PRINTS" id="PR00081">
    <property type="entry name" value="GDHRDH"/>
</dbReference>
<dbReference type="Pfam" id="PF00106">
    <property type="entry name" value="adh_short"/>
    <property type="match status" value="1"/>
</dbReference>
<accession>A0A8B9TGJ0</accession>
<dbReference type="PROSITE" id="PS00061">
    <property type="entry name" value="ADH_SHORT"/>
    <property type="match status" value="1"/>
</dbReference>
<evidence type="ECO:0000313" key="10">
    <source>
        <dbReference type="Ensembl" id="ENSAPLP00020021058.1"/>
    </source>
</evidence>
<feature type="binding site" evidence="6">
    <location>
        <begin position="13"/>
        <end position="41"/>
    </location>
    <ligand>
        <name>NADP(+)</name>
        <dbReference type="ChEBI" id="CHEBI:58349"/>
    </ligand>
</feature>
<reference evidence="10" key="2">
    <citation type="submission" date="2025-08" db="UniProtKB">
        <authorList>
            <consortium name="Ensembl"/>
        </authorList>
    </citation>
    <scope>IDENTIFICATION</scope>
</reference>
<dbReference type="InterPro" id="IPR011348">
    <property type="entry name" value="17beta_DH"/>
</dbReference>
<reference evidence="10" key="1">
    <citation type="submission" date="2019-08" db="EMBL/GenBank/DDBJ databases">
        <title>Three high-quality genomes provides insights into domestication of ducks.</title>
        <authorList>
            <person name="Hou Z.C."/>
            <person name="Zhu F."/>
            <person name="Yin Z.T."/>
            <person name="Zhang F."/>
        </authorList>
    </citation>
    <scope>NUCLEOTIDE SEQUENCE [LARGE SCALE GENOMIC DNA]</scope>
</reference>
<feature type="domain" description="Ketoreductase" evidence="9">
    <location>
        <begin position="7"/>
        <end position="193"/>
    </location>
</feature>
<feature type="compositionally biased region" description="Pro residues" evidence="8">
    <location>
        <begin position="262"/>
        <end position="272"/>
    </location>
</feature>
<dbReference type="GO" id="GO:0042572">
    <property type="term" value="P:retinol metabolic process"/>
    <property type="evidence" value="ECO:0007669"/>
    <property type="project" value="TreeGrafter"/>
</dbReference>
<dbReference type="PANTHER" id="PTHR43391">
    <property type="entry name" value="RETINOL DEHYDROGENASE-RELATED"/>
    <property type="match status" value="1"/>
</dbReference>
<evidence type="ECO:0000256" key="8">
    <source>
        <dbReference type="SAM" id="MobiDB-lite"/>
    </source>
</evidence>
<keyword evidence="2" id="KW-0560">Oxidoreductase</keyword>
<organism evidence="10 11">
    <name type="scientific">Anas platyrhynchos</name>
    <name type="common">Mallard</name>
    <name type="synonym">Anas boschas</name>
    <dbReference type="NCBI Taxonomy" id="8839"/>
    <lineage>
        <taxon>Eukaryota</taxon>
        <taxon>Metazoa</taxon>
        <taxon>Chordata</taxon>
        <taxon>Craniata</taxon>
        <taxon>Vertebrata</taxon>
        <taxon>Euteleostomi</taxon>
        <taxon>Archelosauria</taxon>
        <taxon>Archosauria</taxon>
        <taxon>Dinosauria</taxon>
        <taxon>Saurischia</taxon>
        <taxon>Theropoda</taxon>
        <taxon>Coelurosauria</taxon>
        <taxon>Aves</taxon>
        <taxon>Neognathae</taxon>
        <taxon>Galloanserae</taxon>
        <taxon>Anseriformes</taxon>
        <taxon>Anatidae</taxon>
        <taxon>Anatinae</taxon>
        <taxon>Anas</taxon>
    </lineage>
</organism>
<name>A0A8B9TGJ0_ANAPL</name>
<dbReference type="Proteomes" id="UP000694400">
    <property type="component" value="Chromosome 32"/>
</dbReference>
<protein>
    <recommendedName>
        <fullName evidence="9">Ketoreductase domain-containing protein</fullName>
    </recommendedName>
</protein>
<dbReference type="GO" id="GO:0005829">
    <property type="term" value="C:cytosol"/>
    <property type="evidence" value="ECO:0007669"/>
    <property type="project" value="TreeGrafter"/>
</dbReference>
<evidence type="ECO:0000256" key="2">
    <source>
        <dbReference type="ARBA" id="ARBA00023002"/>
    </source>
</evidence>
<proteinExistence type="inferred from homology"/>
<dbReference type="AlphaFoldDB" id="A0A8B9TGJ0"/>
<dbReference type="SMART" id="SM00822">
    <property type="entry name" value="PKS_KR"/>
    <property type="match status" value="1"/>
</dbReference>
<feature type="region of interest" description="Disordered" evidence="8">
    <location>
        <begin position="254"/>
        <end position="280"/>
    </location>
</feature>
<sequence>MAGPAPRTVLVTGCSSGIGLAVAVRLAQDPQRRFQVIATMRDLSKKGKLEEAAGPALGTTLSIQRLDVCSDSSVAECLSSIPGGRVDVLVNNAGVGHVGPVESISVEEMKRVFDTNFFGAVRMIKAVLPEMKRRRSGHIVVVSSVMGLQGIVFNDVYAASKFAVEGFCESLAVQLLQFNVFVSMVEPGPVNTDFELKLMEEVARSEFPGADEATVHYFKDVYLPASHEIFTTLGQSPAAVAEVRGEWGWERGGTGFRAMPSGRPPPPPPPPSRGSGGSVRPQAMANVIGARRPAFRTQTNGLYTPLVALKYADPTGDLSVGTYYRLLFHYGTLFHLSMAVLRCLTCGCFRRRIAPL</sequence>
<dbReference type="InterPro" id="IPR057326">
    <property type="entry name" value="KR_dom"/>
</dbReference>
<dbReference type="SUPFAM" id="SSF51735">
    <property type="entry name" value="NAD(P)-binding Rossmann-fold domains"/>
    <property type="match status" value="1"/>
</dbReference>
<feature type="binding site" evidence="6">
    <location>
        <position position="144"/>
    </location>
    <ligand>
        <name>substrate</name>
    </ligand>
</feature>
<evidence type="ECO:0000259" key="9">
    <source>
        <dbReference type="SMART" id="SM00822"/>
    </source>
</evidence>
<dbReference type="PANTHER" id="PTHR43391:SF8">
    <property type="entry name" value="RETINOL DEHYDROGENASE 8"/>
    <property type="match status" value="1"/>
</dbReference>
<dbReference type="InterPro" id="IPR002347">
    <property type="entry name" value="SDR_fam"/>
</dbReference>
<evidence type="ECO:0000256" key="4">
    <source>
        <dbReference type="PIRNR" id="PIRNR000095"/>
    </source>
</evidence>
<dbReference type="GO" id="GO:0004303">
    <property type="term" value="F:estradiol 17-beta-dehydrogenase [NAD(P)+] activity"/>
    <property type="evidence" value="ECO:0007669"/>
    <property type="project" value="InterPro"/>
</dbReference>
<dbReference type="Ensembl" id="ENSAPLT00020022738.1">
    <property type="protein sequence ID" value="ENSAPLP00020021058.1"/>
    <property type="gene ID" value="ENSAPLG00020014790.1"/>
</dbReference>
<feature type="active site" description="Proton acceptor" evidence="5">
    <location>
        <position position="157"/>
    </location>
</feature>
<dbReference type="Gene3D" id="3.40.50.720">
    <property type="entry name" value="NAD(P)-binding Rossmann-like Domain"/>
    <property type="match status" value="1"/>
</dbReference>
<evidence type="ECO:0000256" key="5">
    <source>
        <dbReference type="PIRSR" id="PIRSR000095-1"/>
    </source>
</evidence>
<dbReference type="PIRSF" id="PIRSF000095">
    <property type="entry name" value="17beta-HSD"/>
    <property type="match status" value="1"/>
</dbReference>
<evidence type="ECO:0000256" key="1">
    <source>
        <dbReference type="ARBA" id="ARBA00006484"/>
    </source>
</evidence>
<dbReference type="GO" id="GO:0004745">
    <property type="term" value="F:all-trans-retinol dehydrogenase (NAD+) activity"/>
    <property type="evidence" value="ECO:0007669"/>
    <property type="project" value="TreeGrafter"/>
</dbReference>
<dbReference type="InterPro" id="IPR020904">
    <property type="entry name" value="Sc_DH/Rdtase_CS"/>
</dbReference>
<reference evidence="10" key="3">
    <citation type="submission" date="2025-09" db="UniProtKB">
        <authorList>
            <consortium name="Ensembl"/>
        </authorList>
    </citation>
    <scope>IDENTIFICATION</scope>
</reference>
<dbReference type="GO" id="GO:0006703">
    <property type="term" value="P:estrogen biosynthetic process"/>
    <property type="evidence" value="ECO:0007669"/>
    <property type="project" value="InterPro"/>
</dbReference>
<evidence type="ECO:0000313" key="11">
    <source>
        <dbReference type="Proteomes" id="UP000694400"/>
    </source>
</evidence>
<evidence type="ECO:0000256" key="3">
    <source>
        <dbReference type="ARBA" id="ARBA00023098"/>
    </source>
</evidence>
<evidence type="ECO:0000256" key="7">
    <source>
        <dbReference type="RuleBase" id="RU000363"/>
    </source>
</evidence>
<dbReference type="PRINTS" id="PR00080">
    <property type="entry name" value="SDRFAMILY"/>
</dbReference>
<feature type="binding site" evidence="6">
    <location>
        <position position="67"/>
    </location>
    <ligand>
        <name>NADP(+)</name>
        <dbReference type="ChEBI" id="CHEBI:58349"/>
    </ligand>
</feature>
<keyword evidence="3" id="KW-0443">Lipid metabolism</keyword>
<feature type="binding site" evidence="6">
    <location>
        <position position="161"/>
    </location>
    <ligand>
        <name>NADP(+)</name>
        <dbReference type="ChEBI" id="CHEBI:58349"/>
    </ligand>
</feature>
<dbReference type="InterPro" id="IPR036291">
    <property type="entry name" value="NAD(P)-bd_dom_sf"/>
</dbReference>